<accession>A0A2W7N1R0</accession>
<proteinExistence type="predicted"/>
<dbReference type="AlphaFoldDB" id="A0A2W7N1R0"/>
<dbReference type="Proteomes" id="UP000248916">
    <property type="component" value="Unassembled WGS sequence"/>
</dbReference>
<sequence length="61" mass="6806">MSEPVNLNRVRKARDRAEAKARADANAVKFGRNKATRSAEATRNARDRAVLEAHRSDDEGK</sequence>
<comment type="caution">
    <text evidence="2">The sequence shown here is derived from an EMBL/GenBank/DDBJ whole genome shotgun (WGS) entry which is preliminary data.</text>
</comment>
<dbReference type="EMBL" id="QKZL01000017">
    <property type="protein sequence ID" value="PZX13633.1"/>
    <property type="molecule type" value="Genomic_DNA"/>
</dbReference>
<dbReference type="RefSeq" id="WP_111538262.1">
    <property type="nucleotide sequence ID" value="NZ_QKZL01000017.1"/>
</dbReference>
<evidence type="ECO:0000256" key="1">
    <source>
        <dbReference type="SAM" id="MobiDB-lite"/>
    </source>
</evidence>
<protein>
    <submittedName>
        <fullName evidence="2">Uncharacterized protein DUF4169</fullName>
    </submittedName>
</protein>
<feature type="compositionally biased region" description="Basic and acidic residues" evidence="1">
    <location>
        <begin position="43"/>
        <end position="61"/>
    </location>
</feature>
<name>A0A2W7N1R0_9RHOB</name>
<organism evidence="2 3">
    <name type="scientific">Palleronia aestuarii</name>
    <dbReference type="NCBI Taxonomy" id="568105"/>
    <lineage>
        <taxon>Bacteria</taxon>
        <taxon>Pseudomonadati</taxon>
        <taxon>Pseudomonadota</taxon>
        <taxon>Alphaproteobacteria</taxon>
        <taxon>Rhodobacterales</taxon>
        <taxon>Roseobacteraceae</taxon>
        <taxon>Palleronia</taxon>
    </lineage>
</organism>
<reference evidence="2 3" key="1">
    <citation type="submission" date="2018-06" db="EMBL/GenBank/DDBJ databases">
        <title>Genomic Encyclopedia of Archaeal and Bacterial Type Strains, Phase II (KMG-II): from individual species to whole genera.</title>
        <authorList>
            <person name="Goeker M."/>
        </authorList>
    </citation>
    <scope>NUCLEOTIDE SEQUENCE [LARGE SCALE GENOMIC DNA]</scope>
    <source>
        <strain evidence="2 3">DSM 22009</strain>
    </source>
</reference>
<dbReference type="InterPro" id="IPR025227">
    <property type="entry name" value="DUF4169"/>
</dbReference>
<gene>
    <name evidence="2" type="ORF">LX81_03182</name>
</gene>
<keyword evidence="3" id="KW-1185">Reference proteome</keyword>
<dbReference type="Pfam" id="PF13770">
    <property type="entry name" value="DUF4169"/>
    <property type="match status" value="1"/>
</dbReference>
<feature type="region of interest" description="Disordered" evidence="1">
    <location>
        <begin position="1"/>
        <end position="61"/>
    </location>
</feature>
<evidence type="ECO:0000313" key="2">
    <source>
        <dbReference type="EMBL" id="PZX13633.1"/>
    </source>
</evidence>
<evidence type="ECO:0000313" key="3">
    <source>
        <dbReference type="Proteomes" id="UP000248916"/>
    </source>
</evidence>